<dbReference type="KEGG" id="tng:GSTEN00032543G001"/>
<dbReference type="Pfam" id="PF24522">
    <property type="entry name" value="KRIT1_FRMD8_FERM_C"/>
    <property type="match status" value="1"/>
</dbReference>
<dbReference type="GO" id="GO:0045454">
    <property type="term" value="P:cell redox homeostasis"/>
    <property type="evidence" value="ECO:0007669"/>
    <property type="project" value="TreeGrafter"/>
</dbReference>
<dbReference type="SUPFAM" id="SSF47031">
    <property type="entry name" value="Second domain of FERM"/>
    <property type="match status" value="1"/>
</dbReference>
<dbReference type="InterPro" id="IPR036770">
    <property type="entry name" value="Ankyrin_rpt-contain_sf"/>
</dbReference>
<dbReference type="EMBL" id="CAAE01015022">
    <property type="protein sequence ID" value="CAG10802.1"/>
    <property type="molecule type" value="Genomic_DNA"/>
</dbReference>
<evidence type="ECO:0000313" key="3">
    <source>
        <dbReference type="EMBL" id="CAG10802.1"/>
    </source>
</evidence>
<dbReference type="PROSITE" id="PS50057">
    <property type="entry name" value="FERM_3"/>
    <property type="match status" value="1"/>
</dbReference>
<comment type="caution">
    <text evidence="3">The sequence shown here is derived from an EMBL/GenBank/DDBJ whole genome shotgun (WGS) entry which is preliminary data.</text>
</comment>
<dbReference type="InterPro" id="IPR043058">
    <property type="entry name" value="NUDIX_sf"/>
</dbReference>
<dbReference type="InterPro" id="IPR019748">
    <property type="entry name" value="FERM_central"/>
</dbReference>
<dbReference type="GO" id="GO:0016525">
    <property type="term" value="P:negative regulation of angiogenesis"/>
    <property type="evidence" value="ECO:0007669"/>
    <property type="project" value="TreeGrafter"/>
</dbReference>
<dbReference type="InterPro" id="IPR000299">
    <property type="entry name" value="FERM_domain"/>
</dbReference>
<organism evidence="3">
    <name type="scientific">Tetraodon nigroviridis</name>
    <name type="common">Spotted green pufferfish</name>
    <name type="synonym">Chelonodon nigroviridis</name>
    <dbReference type="NCBI Taxonomy" id="99883"/>
    <lineage>
        <taxon>Eukaryota</taxon>
        <taxon>Metazoa</taxon>
        <taxon>Chordata</taxon>
        <taxon>Craniata</taxon>
        <taxon>Vertebrata</taxon>
        <taxon>Euteleostomi</taxon>
        <taxon>Actinopterygii</taxon>
        <taxon>Neopterygii</taxon>
        <taxon>Teleostei</taxon>
        <taxon>Neoteleostei</taxon>
        <taxon>Acanthomorphata</taxon>
        <taxon>Eupercaria</taxon>
        <taxon>Tetraodontiformes</taxon>
        <taxon>Tetradontoidea</taxon>
        <taxon>Tetraodontidae</taxon>
        <taxon>Tetraodon</taxon>
    </lineage>
</organism>
<dbReference type="Gene3D" id="3.10.20.90">
    <property type="entry name" value="Phosphatidylinositol 3-kinase Catalytic Subunit, Chain A, domain 1"/>
    <property type="match status" value="1"/>
</dbReference>
<dbReference type="Pfam" id="PF16705">
    <property type="entry name" value="NUDIX_5"/>
    <property type="match status" value="1"/>
</dbReference>
<dbReference type="InterPro" id="IPR011993">
    <property type="entry name" value="PH-like_dom_sf"/>
</dbReference>
<dbReference type="InterPro" id="IPR002110">
    <property type="entry name" value="Ankyrin_rpt"/>
</dbReference>
<evidence type="ECO:0000259" key="2">
    <source>
        <dbReference type="PROSITE" id="PS50057"/>
    </source>
</evidence>
<dbReference type="InterPro" id="IPR019749">
    <property type="entry name" value="Band_41_domain"/>
</dbReference>
<evidence type="ECO:0000256" key="1">
    <source>
        <dbReference type="PROSITE-ProRule" id="PRU00023"/>
    </source>
</evidence>
<reference evidence="3" key="1">
    <citation type="journal article" date="2004" name="Nature">
        <title>Genome duplication in the teleost fish Tetraodon nigroviridis reveals the early vertebrate proto-karyotype.</title>
        <authorList>
            <person name="Jaillon O."/>
            <person name="Aury J.-M."/>
            <person name="Brunet F."/>
            <person name="Petit J.-L."/>
            <person name="Stange-Thomann N."/>
            <person name="Mauceli E."/>
            <person name="Bouneau L."/>
            <person name="Fischer C."/>
            <person name="Ozouf-Costaz C."/>
            <person name="Bernot A."/>
            <person name="Nicaud S."/>
            <person name="Jaffe D."/>
            <person name="Fisher S."/>
            <person name="Lutfalla G."/>
            <person name="Dossat C."/>
            <person name="Segurens B."/>
            <person name="Dasilva C."/>
            <person name="Salanoubat M."/>
            <person name="Levy M."/>
            <person name="Boudet N."/>
            <person name="Castellano S."/>
            <person name="Anthouard V."/>
            <person name="Jubin C."/>
            <person name="Castelli V."/>
            <person name="Katinka M."/>
            <person name="Vacherie B."/>
            <person name="Biemont C."/>
            <person name="Skalli Z."/>
            <person name="Cattolico L."/>
            <person name="Poulain J."/>
            <person name="De Berardinis V."/>
            <person name="Cruaud C."/>
            <person name="Duprat S."/>
            <person name="Brottier P."/>
            <person name="Coutanceau J.-P."/>
            <person name="Gouzy J."/>
            <person name="Parra G."/>
            <person name="Lardier G."/>
            <person name="Chapple C."/>
            <person name="McKernan K.J."/>
            <person name="McEwan P."/>
            <person name="Bosak S."/>
            <person name="Kellis M."/>
            <person name="Volff J.-N."/>
            <person name="Guigo R."/>
            <person name="Zody M.C."/>
            <person name="Mesirov J."/>
            <person name="Lindblad-Toh K."/>
            <person name="Birren B."/>
            <person name="Nusbaum C."/>
            <person name="Kahn D."/>
            <person name="Robinson-Rechavi M."/>
            <person name="Laudet V."/>
            <person name="Schachter V."/>
            <person name="Quetier F."/>
            <person name="Saurin W."/>
            <person name="Scarpelli C."/>
            <person name="Wincker P."/>
            <person name="Lander E.S."/>
            <person name="Weissenbach J."/>
            <person name="Roest Crollius H."/>
        </authorList>
    </citation>
    <scope>NUCLEOTIDE SEQUENCE [LARGE SCALE GENOMIC DNA]</scope>
</reference>
<dbReference type="Gene3D" id="2.30.29.30">
    <property type="entry name" value="Pleckstrin-homology domain (PH domain)/Phosphotyrosine-binding domain (PTB)"/>
    <property type="match status" value="2"/>
</dbReference>
<dbReference type="SMART" id="SM00295">
    <property type="entry name" value="B41"/>
    <property type="match status" value="1"/>
</dbReference>
<dbReference type="InterPro" id="IPR051594">
    <property type="entry name" value="KRIT1/FRMD8"/>
</dbReference>
<protein>
    <submittedName>
        <fullName evidence="3">(spotted green pufferfish) hypothetical protein</fullName>
    </submittedName>
</protein>
<gene>
    <name evidence="3" type="ORF">GSTENG00032543001</name>
</gene>
<dbReference type="GO" id="GO:0005886">
    <property type="term" value="C:plasma membrane"/>
    <property type="evidence" value="ECO:0007669"/>
    <property type="project" value="TreeGrafter"/>
</dbReference>
<dbReference type="Pfam" id="PF12796">
    <property type="entry name" value="Ank_2"/>
    <property type="match status" value="1"/>
</dbReference>
<dbReference type="PROSITE" id="PS50297">
    <property type="entry name" value="ANK_REP_REGION"/>
    <property type="match status" value="1"/>
</dbReference>
<dbReference type="Gene3D" id="1.20.80.10">
    <property type="match status" value="1"/>
</dbReference>
<feature type="non-terminal residue" evidence="3">
    <location>
        <position position="867"/>
    </location>
</feature>
<dbReference type="PROSITE" id="PS50088">
    <property type="entry name" value="ANK_REPEAT"/>
    <property type="match status" value="1"/>
</dbReference>
<feature type="domain" description="FERM" evidence="2">
    <location>
        <begin position="522"/>
        <end position="865"/>
    </location>
</feature>
<reference evidence="3" key="2">
    <citation type="submission" date="2004-02" db="EMBL/GenBank/DDBJ databases">
        <authorList>
            <consortium name="Genoscope"/>
            <consortium name="Whitehead Institute Centre for Genome Research"/>
        </authorList>
    </citation>
    <scope>NUCLEOTIDE SEQUENCE</scope>
</reference>
<dbReference type="InterPro" id="IPR035963">
    <property type="entry name" value="FERM_2"/>
</dbReference>
<feature type="repeat" description="ANK" evidence="1">
    <location>
        <begin position="381"/>
        <end position="404"/>
    </location>
</feature>
<sequence>MGNEDSLEDVFVAVIRPKSQVSLSSKEYRAKAYEVNGGTRRQMIHAPLWCLSPPALCLLLIKILLIEVPLEGKEKKRKKVLLATKIQSGGDKSKSILDYVDTTVRPISNNQGFIGKRVVYMRKFLLEGENEGKEASFFVVPVGVKDNSKPVYSAGSPSFYCFQDIMRVCSETSVHFCPITSKMLLALDKWLAEQHTVPHAIPALFRPAPVERVKTNVFNPAYSSEGKLNDEGLLMGYNLLEIKTKMMSLEKADMCITNPLYGSDLQYTNRVDKVIINPYFGLGAPDYTKIQIPKRDKWQHNPNCVNEDKDRQWVDDFPLHRSACEGDTELLSKLLDSAFSVTQMDSDQWAPIHYACWHGKVEATKLLLEKGNCNPNLLNGQLSSPLHFAAGGGHAEIVQLLLQHPEIDRVGNMCLCSAYTPHTTEILYRLCEDFAVKGVGITSPYQHIEDQQKRTPQQVCEENKQNDWEETVKLLQQAGSKPVRHTSGGYYYGRWPLGRSKLLVLLCDLVCVCVCVLLLQYEKVRIYRMDGSYRSVELKHGNNTTVQQIMEGMRLSQDTQQYFTIWICSENLHLQLKPYHKPLQHLRIWTEIVTDLTVLDPQRETPQLFLRRDVRLPLDVEKKVEDPLAILILFDEARHCLLKGFFPAPDSKLITLASLLLQIIYGNYESKKHKQGFLNEENLKSIVPISKVKSKAYHWTSRILHEYKALSTSEGVSKEMHHLQRLFLQNCWDIPTYGAAFFTGQVFTKASASNHKVLRVYVGVNTKGLHLMNMETKVKEKSRLFSSERFRRKRCVWLDCCSVSYTQVLLISLEYGTFMWQLGHADQYVQIHSGNNKMNFIVHTKQAGLIVKLLMKLSGQMTPNDKG</sequence>
<dbReference type="OrthoDB" id="194358at2759"/>
<dbReference type="PANTHER" id="PTHR13283:SF11">
    <property type="entry name" value="KREV INTERACTION TRAPPED PROTEIN 1"/>
    <property type="match status" value="1"/>
</dbReference>
<name>Q4RLD0_TETNG</name>
<dbReference type="InterPro" id="IPR057096">
    <property type="entry name" value="KRIT1_FRMD8_FERM_C"/>
</dbReference>
<dbReference type="InterPro" id="IPR032022">
    <property type="entry name" value="NUDIX"/>
</dbReference>
<dbReference type="AlphaFoldDB" id="Q4RLD0"/>
<dbReference type="CDD" id="cd14473">
    <property type="entry name" value="FERM_B-lobe"/>
    <property type="match status" value="1"/>
</dbReference>
<dbReference type="SMART" id="SM00248">
    <property type="entry name" value="ANK"/>
    <property type="match status" value="3"/>
</dbReference>
<proteinExistence type="predicted"/>
<dbReference type="Gene3D" id="3.30.70.2240">
    <property type="entry name" value="KRIT, N-terminal Nudix domain, NPxY motif-rich region"/>
    <property type="match status" value="2"/>
</dbReference>
<keyword evidence="1" id="KW-0040">ANK repeat</keyword>
<dbReference type="GO" id="GO:2000114">
    <property type="term" value="P:regulation of establishment of cell polarity"/>
    <property type="evidence" value="ECO:0007669"/>
    <property type="project" value="TreeGrafter"/>
</dbReference>
<dbReference type="PANTHER" id="PTHR13283">
    <property type="entry name" value="KREV INTERACTION TRAPPED 1-RELATED"/>
    <property type="match status" value="1"/>
</dbReference>
<dbReference type="InterPro" id="IPR014352">
    <property type="entry name" value="FERM/acyl-CoA-bd_prot_sf"/>
</dbReference>
<dbReference type="Gene3D" id="1.25.40.20">
    <property type="entry name" value="Ankyrin repeat-containing domain"/>
    <property type="match status" value="1"/>
</dbReference>
<accession>Q4RLD0</accession>
<dbReference type="Pfam" id="PF00373">
    <property type="entry name" value="FERM_M"/>
    <property type="match status" value="1"/>
</dbReference>
<dbReference type="Pfam" id="PF00023">
    <property type="entry name" value="Ank"/>
    <property type="match status" value="1"/>
</dbReference>
<dbReference type="SUPFAM" id="SSF48403">
    <property type="entry name" value="Ankyrin repeat"/>
    <property type="match status" value="1"/>
</dbReference>